<sequence length="134" mass="15188">MEIVLLIYALMMDMPVCLASVMRYAKNADPTKTKTRLLIFPMFITKWARENNVPRFPGDVILKFQSPNSFSPMGSGVRMMKKLHLLFHHRQPLQQEQRAGSAENGIAEEDEDFDSDEATGDASTYAGEESTEEE</sequence>
<evidence type="ECO:0000313" key="4">
    <source>
        <dbReference type="Proteomes" id="UP001341840"/>
    </source>
</evidence>
<protein>
    <submittedName>
        <fullName evidence="3">Uncharacterized protein</fullName>
    </submittedName>
</protein>
<proteinExistence type="predicted"/>
<evidence type="ECO:0000256" key="2">
    <source>
        <dbReference type="SAM" id="SignalP"/>
    </source>
</evidence>
<gene>
    <name evidence="3" type="ORF">PIB30_110352</name>
</gene>
<name>A0ABU6W074_9FABA</name>
<organism evidence="3 4">
    <name type="scientific">Stylosanthes scabra</name>
    <dbReference type="NCBI Taxonomy" id="79078"/>
    <lineage>
        <taxon>Eukaryota</taxon>
        <taxon>Viridiplantae</taxon>
        <taxon>Streptophyta</taxon>
        <taxon>Embryophyta</taxon>
        <taxon>Tracheophyta</taxon>
        <taxon>Spermatophyta</taxon>
        <taxon>Magnoliopsida</taxon>
        <taxon>eudicotyledons</taxon>
        <taxon>Gunneridae</taxon>
        <taxon>Pentapetalae</taxon>
        <taxon>rosids</taxon>
        <taxon>fabids</taxon>
        <taxon>Fabales</taxon>
        <taxon>Fabaceae</taxon>
        <taxon>Papilionoideae</taxon>
        <taxon>50 kb inversion clade</taxon>
        <taxon>dalbergioids sensu lato</taxon>
        <taxon>Dalbergieae</taxon>
        <taxon>Pterocarpus clade</taxon>
        <taxon>Stylosanthes</taxon>
    </lineage>
</organism>
<feature type="region of interest" description="Disordered" evidence="1">
    <location>
        <begin position="93"/>
        <end position="134"/>
    </location>
</feature>
<dbReference type="EMBL" id="JASCZI010157233">
    <property type="protein sequence ID" value="MED6178724.1"/>
    <property type="molecule type" value="Genomic_DNA"/>
</dbReference>
<keyword evidence="4" id="KW-1185">Reference proteome</keyword>
<keyword evidence="2" id="KW-0732">Signal</keyword>
<feature type="signal peptide" evidence="2">
    <location>
        <begin position="1"/>
        <end position="19"/>
    </location>
</feature>
<evidence type="ECO:0000256" key="1">
    <source>
        <dbReference type="SAM" id="MobiDB-lite"/>
    </source>
</evidence>
<feature type="chain" id="PRO_5045608877" evidence="2">
    <location>
        <begin position="20"/>
        <end position="134"/>
    </location>
</feature>
<dbReference type="Proteomes" id="UP001341840">
    <property type="component" value="Unassembled WGS sequence"/>
</dbReference>
<reference evidence="3 4" key="1">
    <citation type="journal article" date="2023" name="Plants (Basel)">
        <title>Bridging the Gap: Combining Genomics and Transcriptomics Approaches to Understand Stylosanthes scabra, an Orphan Legume from the Brazilian Caatinga.</title>
        <authorList>
            <person name="Ferreira-Neto J.R.C."/>
            <person name="da Silva M.D."/>
            <person name="Binneck E."/>
            <person name="de Melo N.F."/>
            <person name="da Silva R.H."/>
            <person name="de Melo A.L.T.M."/>
            <person name="Pandolfi V."/>
            <person name="Bustamante F.O."/>
            <person name="Brasileiro-Vidal A.C."/>
            <person name="Benko-Iseppon A.M."/>
        </authorList>
    </citation>
    <scope>NUCLEOTIDE SEQUENCE [LARGE SCALE GENOMIC DNA]</scope>
    <source>
        <tissue evidence="3">Leaves</tissue>
    </source>
</reference>
<evidence type="ECO:0000313" key="3">
    <source>
        <dbReference type="EMBL" id="MED6178724.1"/>
    </source>
</evidence>
<feature type="compositionally biased region" description="Acidic residues" evidence="1">
    <location>
        <begin position="106"/>
        <end position="119"/>
    </location>
</feature>
<comment type="caution">
    <text evidence="3">The sequence shown here is derived from an EMBL/GenBank/DDBJ whole genome shotgun (WGS) entry which is preliminary data.</text>
</comment>
<accession>A0ABU6W074</accession>